<gene>
    <name evidence="2" type="ORF">C8Q71DRAFT_280004</name>
</gene>
<reference evidence="2 3" key="1">
    <citation type="journal article" date="2021" name="Environ. Microbiol.">
        <title>Gene family expansions and transcriptome signatures uncover fungal adaptations to wood decay.</title>
        <authorList>
            <person name="Hage H."/>
            <person name="Miyauchi S."/>
            <person name="Viragh M."/>
            <person name="Drula E."/>
            <person name="Min B."/>
            <person name="Chaduli D."/>
            <person name="Navarro D."/>
            <person name="Favel A."/>
            <person name="Norest M."/>
            <person name="Lesage-Meessen L."/>
            <person name="Balint B."/>
            <person name="Merenyi Z."/>
            <person name="de Eugenio L."/>
            <person name="Morin E."/>
            <person name="Martinez A.T."/>
            <person name="Baldrian P."/>
            <person name="Stursova M."/>
            <person name="Martinez M.J."/>
            <person name="Novotny C."/>
            <person name="Magnuson J.K."/>
            <person name="Spatafora J.W."/>
            <person name="Maurice S."/>
            <person name="Pangilinan J."/>
            <person name="Andreopoulos W."/>
            <person name="LaButti K."/>
            <person name="Hundley H."/>
            <person name="Na H."/>
            <person name="Kuo A."/>
            <person name="Barry K."/>
            <person name="Lipzen A."/>
            <person name="Henrissat B."/>
            <person name="Riley R."/>
            <person name="Ahrendt S."/>
            <person name="Nagy L.G."/>
            <person name="Grigoriev I.V."/>
            <person name="Martin F."/>
            <person name="Rosso M.N."/>
        </authorList>
    </citation>
    <scope>NUCLEOTIDE SEQUENCE [LARGE SCALE GENOMIC DNA]</scope>
    <source>
        <strain evidence="2 3">CIRM-BRFM 1785</strain>
    </source>
</reference>
<sequence>MDNSTAIALQELEAGADAIFATKYAYIASLFLTIDQQIAFIWSRKLSIPTLLLFLLHLSNMLNLITFIGGQSPLNCKVDSALYYSYLGSVIIFDIVTAVIAALRVYAINGKHWLIPTVILVLFTPEVAQGIVRIYTL</sequence>
<dbReference type="RefSeq" id="XP_047775105.1">
    <property type="nucleotide sequence ID" value="XM_047917485.1"/>
</dbReference>
<dbReference type="GeneID" id="71998217"/>
<dbReference type="Proteomes" id="UP000814176">
    <property type="component" value="Unassembled WGS sequence"/>
</dbReference>
<dbReference type="EMBL" id="JADCUA010000023">
    <property type="protein sequence ID" value="KAH9832059.1"/>
    <property type="molecule type" value="Genomic_DNA"/>
</dbReference>
<keyword evidence="3" id="KW-1185">Reference proteome</keyword>
<evidence type="ECO:0000256" key="1">
    <source>
        <dbReference type="SAM" id="Phobius"/>
    </source>
</evidence>
<keyword evidence="1" id="KW-0472">Membrane</keyword>
<proteinExistence type="predicted"/>
<evidence type="ECO:0000313" key="3">
    <source>
        <dbReference type="Proteomes" id="UP000814176"/>
    </source>
</evidence>
<keyword evidence="1" id="KW-1133">Transmembrane helix</keyword>
<accession>A0ABQ8K5L5</accession>
<feature type="transmembrane region" description="Helical" evidence="1">
    <location>
        <begin position="50"/>
        <end position="69"/>
    </location>
</feature>
<organism evidence="2 3">
    <name type="scientific">Rhodofomes roseus</name>
    <dbReference type="NCBI Taxonomy" id="34475"/>
    <lineage>
        <taxon>Eukaryota</taxon>
        <taxon>Fungi</taxon>
        <taxon>Dikarya</taxon>
        <taxon>Basidiomycota</taxon>
        <taxon>Agaricomycotina</taxon>
        <taxon>Agaricomycetes</taxon>
        <taxon>Polyporales</taxon>
        <taxon>Rhodofomes</taxon>
    </lineage>
</organism>
<keyword evidence="1" id="KW-0812">Transmembrane</keyword>
<evidence type="ECO:0000313" key="2">
    <source>
        <dbReference type="EMBL" id="KAH9832059.1"/>
    </source>
</evidence>
<feature type="transmembrane region" description="Helical" evidence="1">
    <location>
        <begin position="81"/>
        <end position="106"/>
    </location>
</feature>
<protein>
    <submittedName>
        <fullName evidence="2">Uncharacterized protein</fullName>
    </submittedName>
</protein>
<feature type="transmembrane region" description="Helical" evidence="1">
    <location>
        <begin position="113"/>
        <end position="135"/>
    </location>
</feature>
<comment type="caution">
    <text evidence="2">The sequence shown here is derived from an EMBL/GenBank/DDBJ whole genome shotgun (WGS) entry which is preliminary data.</text>
</comment>
<name>A0ABQ8K5L5_9APHY</name>